<proteinExistence type="predicted"/>
<evidence type="ECO:0000256" key="1">
    <source>
        <dbReference type="SAM" id="Phobius"/>
    </source>
</evidence>
<keyword evidence="1" id="KW-1133">Transmembrane helix</keyword>
<keyword evidence="3" id="KW-1185">Reference proteome</keyword>
<evidence type="ECO:0000313" key="3">
    <source>
        <dbReference type="Proteomes" id="UP000243197"/>
    </source>
</evidence>
<reference evidence="2 3" key="1">
    <citation type="submission" date="2014-03" db="EMBL/GenBank/DDBJ databases">
        <title>complete genome sequence of Flavobacteriaceae bacterium JBKA-6.</title>
        <authorList>
            <person name="Takano T."/>
            <person name="Nakamura Y."/>
            <person name="Takuma S."/>
            <person name="Yasuike M."/>
            <person name="Matsuyama T."/>
            <person name="Sakai T."/>
            <person name="Fujiwara A."/>
            <person name="Kimoto K."/>
            <person name="Fukuda Y."/>
            <person name="Kondo H."/>
            <person name="Hirono I."/>
            <person name="Nakayasu C."/>
        </authorList>
    </citation>
    <scope>NUCLEOTIDE SEQUENCE [LARGE SCALE GENOMIC DNA]</scope>
    <source>
        <strain evidence="2 3">JBKA-6</strain>
    </source>
</reference>
<keyword evidence="1" id="KW-0812">Transmembrane</keyword>
<accession>A0A1J1DW36</accession>
<evidence type="ECO:0000313" key="2">
    <source>
        <dbReference type="EMBL" id="BAV94074.1"/>
    </source>
</evidence>
<protein>
    <submittedName>
        <fullName evidence="2">Uncharacterized protein</fullName>
    </submittedName>
</protein>
<sequence length="62" mass="7212">MIKPLKTPKYLLYVIAESICLIFSPVTFCIPSLIIFMPKMKKPSEPAIFNPLIRYSMLKVYM</sequence>
<gene>
    <name evidence="2" type="ORF">JBKA6_0061</name>
</gene>
<dbReference type="EMBL" id="AP014564">
    <property type="protein sequence ID" value="BAV94074.1"/>
    <property type="molecule type" value="Genomic_DNA"/>
</dbReference>
<dbReference type="KEGG" id="ise:JBKA6_0061"/>
<dbReference type="AlphaFoldDB" id="A0A1J1DW36"/>
<keyword evidence="1" id="KW-0472">Membrane</keyword>
<organism evidence="2 3">
    <name type="scientific">Ichthyobacterium seriolicida</name>
    <dbReference type="NCBI Taxonomy" id="242600"/>
    <lineage>
        <taxon>Bacteria</taxon>
        <taxon>Pseudomonadati</taxon>
        <taxon>Bacteroidota</taxon>
        <taxon>Flavobacteriia</taxon>
        <taxon>Flavobacteriales</taxon>
        <taxon>Ichthyobacteriaceae</taxon>
        <taxon>Ichthyobacterium</taxon>
    </lineage>
</organism>
<feature type="transmembrane region" description="Helical" evidence="1">
    <location>
        <begin position="12"/>
        <end position="36"/>
    </location>
</feature>
<name>A0A1J1DW36_9FLAO</name>
<dbReference type="Proteomes" id="UP000243197">
    <property type="component" value="Chromosome"/>
</dbReference>